<proteinExistence type="inferred from homology"/>
<evidence type="ECO:0000256" key="3">
    <source>
        <dbReference type="ARBA" id="ARBA00022801"/>
    </source>
</evidence>
<comment type="similarity">
    <text evidence="1">Belongs to the low molecular weight phosphotyrosine protein phosphatase family.</text>
</comment>
<protein>
    <recommendedName>
        <fullName evidence="2">protein-tyrosine-phosphatase</fullName>
        <ecNumber evidence="2">3.1.3.48</ecNumber>
    </recommendedName>
</protein>
<dbReference type="SMART" id="SM00226">
    <property type="entry name" value="LMWPc"/>
    <property type="match status" value="1"/>
</dbReference>
<reference evidence="8" key="1">
    <citation type="journal article" date="2019" name="Int. J. Syst. Evol. Microbiol.">
        <title>The Global Catalogue of Microorganisms (GCM) 10K type strain sequencing project: providing services to taxonomists for standard genome sequencing and annotation.</title>
        <authorList>
            <consortium name="The Broad Institute Genomics Platform"/>
            <consortium name="The Broad Institute Genome Sequencing Center for Infectious Disease"/>
            <person name="Wu L."/>
            <person name="Ma J."/>
        </authorList>
    </citation>
    <scope>NUCLEOTIDE SEQUENCE [LARGE SCALE GENOMIC DNA]</scope>
    <source>
        <strain evidence="8">CGMCC 4.1467</strain>
    </source>
</reference>
<evidence type="ECO:0000313" key="7">
    <source>
        <dbReference type="EMBL" id="MFC7336984.1"/>
    </source>
</evidence>
<dbReference type="InterPro" id="IPR050438">
    <property type="entry name" value="LMW_PTPase"/>
</dbReference>
<dbReference type="EC" id="3.1.3.48" evidence="2"/>
<evidence type="ECO:0000256" key="2">
    <source>
        <dbReference type="ARBA" id="ARBA00013064"/>
    </source>
</evidence>
<dbReference type="Pfam" id="PF01451">
    <property type="entry name" value="LMWPc"/>
    <property type="match status" value="1"/>
</dbReference>
<evidence type="ECO:0000256" key="4">
    <source>
        <dbReference type="ARBA" id="ARBA00022912"/>
    </source>
</evidence>
<comment type="catalytic activity">
    <reaction evidence="5">
        <text>O-phospho-L-tyrosyl-[protein] + H2O = L-tyrosyl-[protein] + phosphate</text>
        <dbReference type="Rhea" id="RHEA:10684"/>
        <dbReference type="Rhea" id="RHEA-COMP:10136"/>
        <dbReference type="Rhea" id="RHEA-COMP:20101"/>
        <dbReference type="ChEBI" id="CHEBI:15377"/>
        <dbReference type="ChEBI" id="CHEBI:43474"/>
        <dbReference type="ChEBI" id="CHEBI:46858"/>
        <dbReference type="ChEBI" id="CHEBI:61978"/>
        <dbReference type="EC" id="3.1.3.48"/>
    </reaction>
</comment>
<dbReference type="PRINTS" id="PR00719">
    <property type="entry name" value="LMWPTPASE"/>
</dbReference>
<sequence length="164" mass="17808">MVSPMSASKSVLFVCTGNTCRSPMAEGLFKKATKDRGDYRVASAGLAAYPGSPLSLETQNLLKARGVSLDGFESQPVSEELIDQATHVFAMTASHLQALVSLFPKHEDKFYLACEFVEIPGQGLACDVPDPYGMDRRAYEDVAKTLDLAIPTLIAFIDQTWQGD</sequence>
<dbReference type="RefSeq" id="WP_379711492.1">
    <property type="nucleotide sequence ID" value="NZ_JBHTBS010000003.1"/>
</dbReference>
<dbReference type="InterPro" id="IPR017867">
    <property type="entry name" value="Tyr_phospatase_low_mol_wt"/>
</dbReference>
<organism evidence="7 8">
    <name type="scientific">Haloferula chungangensis</name>
    <dbReference type="NCBI Taxonomy" id="1048331"/>
    <lineage>
        <taxon>Bacteria</taxon>
        <taxon>Pseudomonadati</taxon>
        <taxon>Verrucomicrobiota</taxon>
        <taxon>Verrucomicrobiia</taxon>
        <taxon>Verrucomicrobiales</taxon>
        <taxon>Verrucomicrobiaceae</taxon>
        <taxon>Haloferula</taxon>
    </lineage>
</organism>
<accession>A0ABW2L5G7</accession>
<keyword evidence="8" id="KW-1185">Reference proteome</keyword>
<feature type="domain" description="Phosphotyrosine protein phosphatase I" evidence="6">
    <location>
        <begin position="9"/>
        <end position="156"/>
    </location>
</feature>
<dbReference type="Proteomes" id="UP001596472">
    <property type="component" value="Unassembled WGS sequence"/>
</dbReference>
<dbReference type="SUPFAM" id="SSF52788">
    <property type="entry name" value="Phosphotyrosine protein phosphatases I"/>
    <property type="match status" value="1"/>
</dbReference>
<dbReference type="EMBL" id="JBHTBS010000003">
    <property type="protein sequence ID" value="MFC7336984.1"/>
    <property type="molecule type" value="Genomic_DNA"/>
</dbReference>
<evidence type="ECO:0000313" key="8">
    <source>
        <dbReference type="Proteomes" id="UP001596472"/>
    </source>
</evidence>
<keyword evidence="4" id="KW-0904">Protein phosphatase</keyword>
<dbReference type="PANTHER" id="PTHR11717">
    <property type="entry name" value="LOW MOLECULAR WEIGHT PROTEIN TYROSINE PHOSPHATASE"/>
    <property type="match status" value="1"/>
</dbReference>
<dbReference type="Gene3D" id="3.40.50.2300">
    <property type="match status" value="1"/>
</dbReference>
<gene>
    <name evidence="7" type="ORF">ACFQY0_07325</name>
</gene>
<evidence type="ECO:0000256" key="1">
    <source>
        <dbReference type="ARBA" id="ARBA00011063"/>
    </source>
</evidence>
<comment type="caution">
    <text evidence="7">The sequence shown here is derived from an EMBL/GenBank/DDBJ whole genome shotgun (WGS) entry which is preliminary data.</text>
</comment>
<evidence type="ECO:0000256" key="5">
    <source>
        <dbReference type="ARBA" id="ARBA00051722"/>
    </source>
</evidence>
<keyword evidence="3" id="KW-0378">Hydrolase</keyword>
<dbReference type="CDD" id="cd16344">
    <property type="entry name" value="LMWPAP"/>
    <property type="match status" value="1"/>
</dbReference>
<evidence type="ECO:0000259" key="6">
    <source>
        <dbReference type="SMART" id="SM00226"/>
    </source>
</evidence>
<dbReference type="PANTHER" id="PTHR11717:SF31">
    <property type="entry name" value="LOW MOLECULAR WEIGHT PROTEIN-TYROSINE-PHOSPHATASE ETP-RELATED"/>
    <property type="match status" value="1"/>
</dbReference>
<name>A0ABW2L5G7_9BACT</name>
<dbReference type="InterPro" id="IPR036196">
    <property type="entry name" value="Ptyr_pPase_sf"/>
</dbReference>
<dbReference type="InterPro" id="IPR023485">
    <property type="entry name" value="Ptyr_pPase"/>
</dbReference>